<evidence type="ECO:0000313" key="1">
    <source>
        <dbReference type="EMBL" id="EEP21717.1"/>
    </source>
</evidence>
<dbReference type="AlphaFoldDB" id="C4FFI6"/>
<dbReference type="EMBL" id="ABYS02000004">
    <property type="protein sequence ID" value="EEP21717.1"/>
    <property type="molecule type" value="Genomic_DNA"/>
</dbReference>
<organism evidence="1 2">
    <name type="scientific">Bifidobacterium angulatum DSM 20098 = JCM 7096</name>
    <dbReference type="NCBI Taxonomy" id="518635"/>
    <lineage>
        <taxon>Bacteria</taxon>
        <taxon>Bacillati</taxon>
        <taxon>Actinomycetota</taxon>
        <taxon>Actinomycetes</taxon>
        <taxon>Bifidobacteriales</taxon>
        <taxon>Bifidobacteriaceae</taxon>
        <taxon>Bifidobacterium</taxon>
    </lineage>
</organism>
<reference evidence="1" key="1">
    <citation type="submission" date="2009-04" db="EMBL/GenBank/DDBJ databases">
        <authorList>
            <person name="Weinstock G."/>
            <person name="Sodergren E."/>
            <person name="Clifton S."/>
            <person name="Fulton L."/>
            <person name="Fulton B."/>
            <person name="Courtney L."/>
            <person name="Fronick C."/>
            <person name="Harrison M."/>
            <person name="Strong C."/>
            <person name="Farmer C."/>
            <person name="Delahaunty K."/>
            <person name="Markovic C."/>
            <person name="Hall O."/>
            <person name="Minx P."/>
            <person name="Tomlinson C."/>
            <person name="Mitreva M."/>
            <person name="Nelson J."/>
            <person name="Hou S."/>
            <person name="Wollam A."/>
            <person name="Pepin K.H."/>
            <person name="Johnson M."/>
            <person name="Bhonagiri V."/>
            <person name="Nash W.E."/>
            <person name="Warren W."/>
            <person name="Chinwalla A."/>
            <person name="Mardis E.R."/>
            <person name="Wilson R.K."/>
        </authorList>
    </citation>
    <scope>NUCLEOTIDE SEQUENCE [LARGE SCALE GENOMIC DNA]</scope>
    <source>
        <strain evidence="1">DSM 20098</strain>
    </source>
</reference>
<accession>C4FFI6</accession>
<name>C4FFI6_9BIFI</name>
<dbReference type="Proteomes" id="UP000006408">
    <property type="component" value="Unassembled WGS sequence"/>
</dbReference>
<dbReference type="PATRIC" id="fig|518635.17.peg.1008"/>
<dbReference type="HOGENOM" id="CLU_2803821_0_0_11"/>
<gene>
    <name evidence="1" type="ORF">BIFANG_03094</name>
</gene>
<sequence length="67" mass="7340">MSDGLSNISPLAKRMRCSSVTFAVAVMPAYRLSSMSPLTRIPRLQIKIDGILFARASVHIPIAWKPA</sequence>
<protein>
    <submittedName>
        <fullName evidence="1">Uncharacterized protein</fullName>
    </submittedName>
</protein>
<evidence type="ECO:0000313" key="2">
    <source>
        <dbReference type="Proteomes" id="UP000006408"/>
    </source>
</evidence>
<dbReference type="KEGG" id="bang:BBAG_0978"/>
<keyword evidence="2" id="KW-1185">Reference proteome</keyword>
<proteinExistence type="predicted"/>
<comment type="caution">
    <text evidence="1">The sequence shown here is derived from an EMBL/GenBank/DDBJ whole genome shotgun (WGS) entry which is preliminary data.</text>
</comment>